<proteinExistence type="predicted"/>
<sequence>MPAVNKGVRSTRVMCTWGPSGTVERPQDILHVTILTGPERTDAERIYMTYFLRALQNLMKVANGDPPLDE</sequence>
<accession>A0A514D5P5</accession>
<organism evidence="1">
    <name type="scientific">Leviviridae sp</name>
    <dbReference type="NCBI Taxonomy" id="2027243"/>
    <lineage>
        <taxon>Viruses</taxon>
        <taxon>Riboviria</taxon>
        <taxon>Orthornavirae</taxon>
        <taxon>Lenarviricota</taxon>
        <taxon>Leviviricetes</taxon>
        <taxon>Norzivirales</taxon>
        <taxon>Fiersviridae</taxon>
    </lineage>
</organism>
<gene>
    <name evidence="1" type="ORF">H3RhizoLitter151328_000002</name>
</gene>
<reference evidence="1" key="1">
    <citation type="submission" date="2019-05" db="EMBL/GenBank/DDBJ databases">
        <title>Metatranscriptomic reconstruction reveals RNA viruses with the potential to shape carbon cycling in soil.</title>
        <authorList>
            <person name="Starr E.P."/>
            <person name="Nuccio E."/>
            <person name="Pett-Ridge J."/>
            <person name="Banfield J.F."/>
            <person name="Firestone M.K."/>
        </authorList>
    </citation>
    <scope>NUCLEOTIDE SEQUENCE</scope>
    <source>
        <strain evidence="1">H3_Rhizo_Litter_15_scaffold_1328</strain>
    </source>
</reference>
<dbReference type="EMBL" id="MN034491">
    <property type="protein sequence ID" value="QDH88948.1"/>
    <property type="molecule type" value="Genomic_RNA"/>
</dbReference>
<evidence type="ECO:0000313" key="1">
    <source>
        <dbReference type="EMBL" id="QDH88948.1"/>
    </source>
</evidence>
<name>A0A514D5P5_9VIRU</name>
<protein>
    <submittedName>
        <fullName evidence="1">Uncharacterized protein</fullName>
    </submittedName>
</protein>